<keyword evidence="3 11" id="KW-0812">Transmembrane</keyword>
<dbReference type="GO" id="GO:0019031">
    <property type="term" value="C:viral envelope"/>
    <property type="evidence" value="ECO:0007669"/>
    <property type="project" value="UniProtKB-KW"/>
</dbReference>
<dbReference type="EMBL" id="HQ849551">
    <property type="protein sequence ID" value="AEN03670.1"/>
    <property type="molecule type" value="Genomic_DNA"/>
</dbReference>
<evidence type="ECO:0000256" key="4">
    <source>
        <dbReference type="ARBA" id="ARBA00022804"/>
    </source>
</evidence>
<keyword evidence="2" id="KW-0945">Host-virus interaction</keyword>
<evidence type="ECO:0000256" key="7">
    <source>
        <dbReference type="ARBA" id="ARBA00022921"/>
    </source>
</evidence>
<evidence type="ECO:0000313" key="13">
    <source>
        <dbReference type="Proteomes" id="UP000164653"/>
    </source>
</evidence>
<keyword evidence="10" id="KW-1160">Virus entry into host cell</keyword>
<evidence type="ECO:0000256" key="6">
    <source>
        <dbReference type="ARBA" id="ARBA00022879"/>
    </source>
</evidence>
<dbReference type="GO" id="GO:0019062">
    <property type="term" value="P:virion attachment to host cell"/>
    <property type="evidence" value="ECO:0007669"/>
    <property type="project" value="UniProtKB-KW"/>
</dbReference>
<dbReference type="GO" id="GO:0055036">
    <property type="term" value="C:virion membrane"/>
    <property type="evidence" value="ECO:0007669"/>
    <property type="project" value="UniProtKB-SubCell"/>
</dbReference>
<keyword evidence="13" id="KW-1185">Reference proteome</keyword>
<dbReference type="RefSeq" id="YP_004821434.1">
    <property type="nucleotide sequence ID" value="NC_015960.1"/>
</dbReference>
<proteinExistence type="predicted"/>
<keyword evidence="4" id="KW-1161">Viral attachment to host cell</keyword>
<evidence type="ECO:0000256" key="2">
    <source>
        <dbReference type="ARBA" id="ARBA00022581"/>
    </source>
</evidence>
<evidence type="ECO:0000256" key="9">
    <source>
        <dbReference type="ARBA" id="ARBA00023136"/>
    </source>
</evidence>
<keyword evidence="7" id="KW-0426">Late protein</keyword>
<evidence type="ECO:0000256" key="3">
    <source>
        <dbReference type="ARBA" id="ARBA00022692"/>
    </source>
</evidence>
<gene>
    <name evidence="12" type="ORF">YKV081c</name>
</gene>
<keyword evidence="6" id="KW-0261">Viral envelope protein</keyword>
<keyword evidence="8 11" id="KW-1133">Transmembrane helix</keyword>
<dbReference type="Pfam" id="PF03213">
    <property type="entry name" value="Pox_P35"/>
    <property type="match status" value="1"/>
</dbReference>
<dbReference type="InterPro" id="IPR004900">
    <property type="entry name" value="Poxvirus_P35"/>
</dbReference>
<organism evidence="12 13">
    <name type="scientific">Yokapox virus</name>
    <dbReference type="NCBI Taxonomy" id="1076255"/>
    <lineage>
        <taxon>Viruses</taxon>
        <taxon>Varidnaviria</taxon>
        <taxon>Bamfordvirae</taxon>
        <taxon>Nucleocytoviricota</taxon>
        <taxon>Pokkesviricetes</taxon>
        <taxon>Chitovirales</taxon>
        <taxon>Poxviridae</taxon>
        <taxon>Chordopoxvirinae</taxon>
        <taxon>Centapoxvirus</taxon>
        <taxon>Centapoxvirus yokapox</taxon>
    </lineage>
</organism>
<keyword evidence="9 11" id="KW-0472">Membrane</keyword>
<sequence length="323" mass="37429">MEQGSKTPVIIIQVVDRPANDSFPNYPKKDPKKNIVAFKDDYVYPVDKMRKSNDDHTYYDDFYFATWKGDVKNIDNYSKFFSGFCNKMCTLETKSMIMKHLSLWESKQFLELQKSKIEYVLIVENDNIIEDISFIGPVIDAMQKKKIHILQMKEIMAGSRIKTELLNEGDHIIYSYRGGYDVSLSAYIINVNTAINLANEIVKSGGISSGFYFEIGRLENELNINRQIMDDSVSYVHHDPRLLTEQRFDKMKPNFWSRMGKALSKRFPAVMYISTTPLISFFGLFDINVIGLVAILFMMFMLIFDMKSRILWFLAGTIITGFI</sequence>
<feature type="transmembrane region" description="Helical" evidence="11">
    <location>
        <begin position="278"/>
        <end position="304"/>
    </location>
</feature>
<name>G3EIF9_9POXV</name>
<comment type="subcellular location">
    <subcellularLocation>
        <location evidence="1">Virion membrane</location>
        <topology evidence="1">Single-pass membrane protein</topology>
    </subcellularLocation>
</comment>
<accession>G3EIF9</accession>
<dbReference type="OrthoDB" id="9093at10239"/>
<dbReference type="Proteomes" id="UP000164653">
    <property type="component" value="Segment"/>
</dbReference>
<evidence type="ECO:0000256" key="8">
    <source>
        <dbReference type="ARBA" id="ARBA00022989"/>
    </source>
</evidence>
<protein>
    <submittedName>
        <fullName evidence="12">Immunodominant IMV surface protein</fullName>
    </submittedName>
</protein>
<evidence type="ECO:0000256" key="5">
    <source>
        <dbReference type="ARBA" id="ARBA00022844"/>
    </source>
</evidence>
<evidence type="ECO:0000256" key="11">
    <source>
        <dbReference type="SAM" id="Phobius"/>
    </source>
</evidence>
<dbReference type="GO" id="GO:0046718">
    <property type="term" value="P:symbiont entry into host cell"/>
    <property type="evidence" value="ECO:0007669"/>
    <property type="project" value="UniProtKB-KW"/>
</dbReference>
<evidence type="ECO:0000313" key="12">
    <source>
        <dbReference type="EMBL" id="AEN03670.1"/>
    </source>
</evidence>
<reference evidence="12 13" key="1">
    <citation type="journal article" date="2011" name="J. Virol.">
        <title>The genome of yoka poxvirus.</title>
        <authorList>
            <person name="Zhao G."/>
            <person name="Droit L."/>
            <person name="Tesh R.B."/>
            <person name="Popov V.L."/>
            <person name="Little N.S."/>
            <person name="Upton C."/>
            <person name="Virgin H.W."/>
            <person name="Wang D."/>
        </authorList>
    </citation>
    <scope>NUCLEOTIDE SEQUENCE [LARGE SCALE GENOMIC DNA]</scope>
    <source>
        <strain evidence="12">DakArB 4268</strain>
    </source>
</reference>
<keyword evidence="5" id="KW-0946">Virion</keyword>
<dbReference type="KEGG" id="vg:11107221"/>
<evidence type="ECO:0000256" key="1">
    <source>
        <dbReference type="ARBA" id="ARBA00004381"/>
    </source>
</evidence>
<dbReference type="GeneID" id="11107221"/>
<evidence type="ECO:0000256" key="10">
    <source>
        <dbReference type="ARBA" id="ARBA00023296"/>
    </source>
</evidence>